<evidence type="ECO:0000313" key="3">
    <source>
        <dbReference type="Proteomes" id="UP000010552"/>
    </source>
</evidence>
<accession>L5KYU2</accession>
<dbReference type="EMBL" id="KB030474">
    <property type="protein sequence ID" value="ELK16350.1"/>
    <property type="molecule type" value="Genomic_DNA"/>
</dbReference>
<gene>
    <name evidence="2" type="ORF">PAL_GLEAN10017917</name>
</gene>
<evidence type="ECO:0000256" key="1">
    <source>
        <dbReference type="SAM" id="MobiDB-lite"/>
    </source>
</evidence>
<feature type="compositionally biased region" description="Polar residues" evidence="1">
    <location>
        <begin position="243"/>
        <end position="254"/>
    </location>
</feature>
<organism evidence="2 3">
    <name type="scientific">Pteropus alecto</name>
    <name type="common">Black flying fox</name>
    <dbReference type="NCBI Taxonomy" id="9402"/>
    <lineage>
        <taxon>Eukaryota</taxon>
        <taxon>Metazoa</taxon>
        <taxon>Chordata</taxon>
        <taxon>Craniata</taxon>
        <taxon>Vertebrata</taxon>
        <taxon>Euteleostomi</taxon>
        <taxon>Mammalia</taxon>
        <taxon>Eutheria</taxon>
        <taxon>Laurasiatheria</taxon>
        <taxon>Chiroptera</taxon>
        <taxon>Yinpterochiroptera</taxon>
        <taxon>Pteropodoidea</taxon>
        <taxon>Pteropodidae</taxon>
        <taxon>Pteropodinae</taxon>
        <taxon>Pteropus</taxon>
    </lineage>
</organism>
<proteinExistence type="predicted"/>
<dbReference type="Proteomes" id="UP000010552">
    <property type="component" value="Unassembled WGS sequence"/>
</dbReference>
<feature type="region of interest" description="Disordered" evidence="1">
    <location>
        <begin position="89"/>
        <end position="134"/>
    </location>
</feature>
<keyword evidence="3" id="KW-1185">Reference proteome</keyword>
<reference evidence="3" key="1">
    <citation type="journal article" date="2013" name="Science">
        <title>Comparative analysis of bat genomes provides insight into the evolution of flight and immunity.</title>
        <authorList>
            <person name="Zhang G."/>
            <person name="Cowled C."/>
            <person name="Shi Z."/>
            <person name="Huang Z."/>
            <person name="Bishop-Lilly K.A."/>
            <person name="Fang X."/>
            <person name="Wynne J.W."/>
            <person name="Xiong Z."/>
            <person name="Baker M.L."/>
            <person name="Zhao W."/>
            <person name="Tachedjian M."/>
            <person name="Zhu Y."/>
            <person name="Zhou P."/>
            <person name="Jiang X."/>
            <person name="Ng J."/>
            <person name="Yang L."/>
            <person name="Wu L."/>
            <person name="Xiao J."/>
            <person name="Feng Y."/>
            <person name="Chen Y."/>
            <person name="Sun X."/>
            <person name="Zhang Y."/>
            <person name="Marsh G.A."/>
            <person name="Crameri G."/>
            <person name="Broder C.C."/>
            <person name="Frey K.G."/>
            <person name="Wang L.F."/>
            <person name="Wang J."/>
        </authorList>
    </citation>
    <scope>NUCLEOTIDE SEQUENCE [LARGE SCALE GENOMIC DNA]</scope>
</reference>
<feature type="compositionally biased region" description="Polar residues" evidence="1">
    <location>
        <begin position="101"/>
        <end position="114"/>
    </location>
</feature>
<sequence length="254" mass="27132">MWPFLQPALVSTSAPPPRARGLAVRKQWQWWPSQHPPDTPTCTPNRGDIRGYKSPTGKVVSYLSEKGTQKAGGKQTERHILHIDQPLECPLSHQHGHPANRTPSSHDPSGTNPKHSAVTALPTGPAAYGSRPSPRGAWRCGMRQRTCPVCATHQILDQQPLSHATVHMNTGQPNGGASAQPHRANGAVGGLGHRTPGTRAPSTGAETGQRETRPPRCPADVQAEQARQEDSAGPSELGHRKAATTQGTTCPLEP</sequence>
<feature type="compositionally biased region" description="Polar residues" evidence="1">
    <location>
        <begin position="165"/>
        <end position="177"/>
    </location>
</feature>
<name>L5KYU2_PTEAL</name>
<evidence type="ECO:0000313" key="2">
    <source>
        <dbReference type="EMBL" id="ELK16350.1"/>
    </source>
</evidence>
<protein>
    <submittedName>
        <fullName evidence="2">Uncharacterized protein</fullName>
    </submittedName>
</protein>
<feature type="region of interest" description="Disordered" evidence="1">
    <location>
        <begin position="165"/>
        <end position="254"/>
    </location>
</feature>
<dbReference type="AlphaFoldDB" id="L5KYU2"/>
<dbReference type="InParanoid" id="L5KYU2"/>